<evidence type="ECO:0008006" key="6">
    <source>
        <dbReference type="Google" id="ProtNLM"/>
    </source>
</evidence>
<dbReference type="InterPro" id="IPR015943">
    <property type="entry name" value="WD40/YVTN_repeat-like_dom_sf"/>
</dbReference>
<dbReference type="InterPro" id="IPR052415">
    <property type="entry name" value="Diphthine_MTase"/>
</dbReference>
<keyword evidence="2" id="KW-0677">Repeat</keyword>
<evidence type="ECO:0000256" key="2">
    <source>
        <dbReference type="ARBA" id="ARBA00022737"/>
    </source>
</evidence>
<evidence type="ECO:0000256" key="3">
    <source>
        <dbReference type="ARBA" id="ARBA00043952"/>
    </source>
</evidence>
<evidence type="ECO:0000313" key="5">
    <source>
        <dbReference type="Proteomes" id="UP000054481"/>
    </source>
</evidence>
<organism evidence="4 5">
    <name type="scientific">Hirsutella minnesotensis 3608</name>
    <dbReference type="NCBI Taxonomy" id="1043627"/>
    <lineage>
        <taxon>Eukaryota</taxon>
        <taxon>Fungi</taxon>
        <taxon>Dikarya</taxon>
        <taxon>Ascomycota</taxon>
        <taxon>Pezizomycotina</taxon>
        <taxon>Sordariomycetes</taxon>
        <taxon>Hypocreomycetidae</taxon>
        <taxon>Hypocreales</taxon>
        <taxon>Ophiocordycipitaceae</taxon>
        <taxon>Hirsutella</taxon>
    </lineage>
</organism>
<dbReference type="OrthoDB" id="1930760at2759"/>
<name>A0A0F7ZHC3_9HYPO</name>
<evidence type="ECO:0000313" key="4">
    <source>
        <dbReference type="EMBL" id="KJZ72391.1"/>
    </source>
</evidence>
<keyword evidence="1" id="KW-0853">WD repeat</keyword>
<comment type="pathway">
    <text evidence="3">Protein modification.</text>
</comment>
<reference evidence="4 5" key="1">
    <citation type="journal article" date="2014" name="Genome Biol. Evol.">
        <title>Comparative genomics and transcriptomics analyses reveal divergent lifestyle features of nematode endoparasitic fungus Hirsutella minnesotensis.</title>
        <authorList>
            <person name="Lai Y."/>
            <person name="Liu K."/>
            <person name="Zhang X."/>
            <person name="Zhang X."/>
            <person name="Li K."/>
            <person name="Wang N."/>
            <person name="Shu C."/>
            <person name="Wu Y."/>
            <person name="Wang C."/>
            <person name="Bushley K.E."/>
            <person name="Xiang M."/>
            <person name="Liu X."/>
        </authorList>
    </citation>
    <scope>NUCLEOTIDE SEQUENCE [LARGE SCALE GENOMIC DNA]</scope>
    <source>
        <strain evidence="4 5">3608</strain>
    </source>
</reference>
<proteinExistence type="predicted"/>
<gene>
    <name evidence="4" type="ORF">HIM_08194</name>
</gene>
<dbReference type="Proteomes" id="UP000054481">
    <property type="component" value="Unassembled WGS sequence"/>
</dbReference>
<dbReference type="GO" id="GO:0061685">
    <property type="term" value="F:diphthine methylesterase activity"/>
    <property type="evidence" value="ECO:0007669"/>
    <property type="project" value="TreeGrafter"/>
</dbReference>
<dbReference type="PANTHER" id="PTHR46042">
    <property type="entry name" value="DIPHTHINE METHYLTRANSFERASE"/>
    <property type="match status" value="1"/>
</dbReference>
<sequence>MDVQSATPSKASLTLDLPPSCAQFSPVHRAYFVVGTYNLQNDDSGPDCGKSQSRNGSLVVFKVDGDDFHTVQTLLQPSALLDLRFHPCQDKYPGILVAVSSTGTLAVFRLDPTLDSATPLCHLATSNCQDLAEDVLFLQCDWHPNLENAIAVSMSNGVARMLELDAEWKVKQSQDLNVGNSMEAWSIAWSPPTAASEPQGDDVSVSVYCGGDDSSLRYSSCSWGPESSASGCEIPFEAATVKNQHDAGVTAILPLPIHVADGGRLVITGSYDDHLRIFSIHDLDKSHGMKRLRLMGDKNLGGGVWRLNLVDSQQGGDGDDGWRVRILASCMHAGARLVELKGGSEGLHCSCKIVARFEEHKSMNYASDCVAADDAGSLRCVSTSFYDKLLCLWEFRPKVRDDE</sequence>
<dbReference type="InterPro" id="IPR036322">
    <property type="entry name" value="WD40_repeat_dom_sf"/>
</dbReference>
<protein>
    <recommendedName>
        <fullName evidence="6">Diphthine methyltransferase</fullName>
    </recommendedName>
</protein>
<evidence type="ECO:0000256" key="1">
    <source>
        <dbReference type="ARBA" id="ARBA00022574"/>
    </source>
</evidence>
<accession>A0A0F7ZHC3</accession>
<dbReference type="EMBL" id="KQ030547">
    <property type="protein sequence ID" value="KJZ72391.1"/>
    <property type="molecule type" value="Genomic_DNA"/>
</dbReference>
<dbReference type="Gene3D" id="2.130.10.10">
    <property type="entry name" value="YVTN repeat-like/Quinoprotein amine dehydrogenase"/>
    <property type="match status" value="1"/>
</dbReference>
<keyword evidence="5" id="KW-1185">Reference proteome</keyword>
<dbReference type="GO" id="GO:0005737">
    <property type="term" value="C:cytoplasm"/>
    <property type="evidence" value="ECO:0007669"/>
    <property type="project" value="TreeGrafter"/>
</dbReference>
<dbReference type="AlphaFoldDB" id="A0A0F7ZHC3"/>
<dbReference type="SUPFAM" id="SSF50978">
    <property type="entry name" value="WD40 repeat-like"/>
    <property type="match status" value="1"/>
</dbReference>
<dbReference type="PANTHER" id="PTHR46042:SF1">
    <property type="entry name" value="DIPHTHINE METHYLTRANSFERASE"/>
    <property type="match status" value="1"/>
</dbReference>
<dbReference type="GO" id="GO:0017183">
    <property type="term" value="P:protein histidyl modification to diphthamide"/>
    <property type="evidence" value="ECO:0007669"/>
    <property type="project" value="TreeGrafter"/>
</dbReference>